<protein>
    <submittedName>
        <fullName evidence="5">Uncharacterized protein LOC106813147</fullName>
    </submittedName>
</protein>
<dbReference type="SUPFAM" id="SSF56784">
    <property type="entry name" value="HAD-like"/>
    <property type="match status" value="1"/>
</dbReference>
<keyword evidence="3" id="KW-0460">Magnesium</keyword>
<sequence length="232" mass="26570">MLNGMHSDNCKPLQISNFDAVGFDLDHTLCKYNLVNLFHLTYDIATNHLVEKYHYPQRLLRTEGGNHKLYDFYFKGLQLDVKRGNFLKLSQNGHILRASHGTRMLNDEDIIKAYGRKRIWSDFENYKKSLTEHGVSERLTEMALKRCTANVDSTVGKHQVMRAAEEPETMTKVKYSNARKLSVDLPAKRRQSMAMHGHEKNATVVNISSSVDIIESHNVPVSPGASRRKEIK</sequence>
<reference evidence="5" key="1">
    <citation type="submission" date="2025-08" db="UniProtKB">
        <authorList>
            <consortium name="RefSeq"/>
        </authorList>
    </citation>
    <scope>IDENTIFICATION</scope>
</reference>
<dbReference type="PANTHER" id="PTHR12103:SF38">
    <property type="entry name" value="5'-NUCLEOTIDASE DOMAIN-CONTAINING PROTEIN 1"/>
    <property type="match status" value="1"/>
</dbReference>
<dbReference type="InterPro" id="IPR036412">
    <property type="entry name" value="HAD-like_sf"/>
</dbReference>
<evidence type="ECO:0000313" key="5">
    <source>
        <dbReference type="RefSeq" id="XP_014672697.1"/>
    </source>
</evidence>
<dbReference type="InterPro" id="IPR008380">
    <property type="entry name" value="HAD-SF_hydro_IG_5-nucl"/>
</dbReference>
<evidence type="ECO:0000256" key="3">
    <source>
        <dbReference type="ARBA" id="ARBA00022842"/>
    </source>
</evidence>
<keyword evidence="2" id="KW-0378">Hydrolase</keyword>
<keyword evidence="1" id="KW-0479">Metal-binding</keyword>
<dbReference type="RefSeq" id="XP_014672697.1">
    <property type="nucleotide sequence ID" value="XM_014817211.1"/>
</dbReference>
<dbReference type="Proteomes" id="UP000695022">
    <property type="component" value="Unplaced"/>
</dbReference>
<dbReference type="GeneID" id="106813147"/>
<organism evidence="4 5">
    <name type="scientific">Priapulus caudatus</name>
    <name type="common">Priapulid worm</name>
    <dbReference type="NCBI Taxonomy" id="37621"/>
    <lineage>
        <taxon>Eukaryota</taxon>
        <taxon>Metazoa</taxon>
        <taxon>Ecdysozoa</taxon>
        <taxon>Scalidophora</taxon>
        <taxon>Priapulida</taxon>
        <taxon>Priapulimorpha</taxon>
        <taxon>Priapulimorphida</taxon>
        <taxon>Priapulidae</taxon>
        <taxon>Priapulus</taxon>
    </lineage>
</organism>
<evidence type="ECO:0000256" key="2">
    <source>
        <dbReference type="ARBA" id="ARBA00022801"/>
    </source>
</evidence>
<accession>A0ABM1EKH6</accession>
<dbReference type="Pfam" id="PF05761">
    <property type="entry name" value="5_nucleotid"/>
    <property type="match status" value="1"/>
</dbReference>
<evidence type="ECO:0000313" key="4">
    <source>
        <dbReference type="Proteomes" id="UP000695022"/>
    </source>
</evidence>
<keyword evidence="4" id="KW-1185">Reference proteome</keyword>
<evidence type="ECO:0000256" key="1">
    <source>
        <dbReference type="ARBA" id="ARBA00022723"/>
    </source>
</evidence>
<gene>
    <name evidence="5" type="primary">LOC106813147</name>
</gene>
<dbReference type="PANTHER" id="PTHR12103">
    <property type="entry name" value="5'-NUCLEOTIDASE DOMAIN-CONTAINING"/>
    <property type="match status" value="1"/>
</dbReference>
<proteinExistence type="predicted"/>
<name>A0ABM1EKH6_PRICU</name>